<accession>A0ABW2JGA0</accession>
<dbReference type="RefSeq" id="WP_381830554.1">
    <property type="nucleotide sequence ID" value="NZ_JBHTCF010000004.1"/>
</dbReference>
<feature type="compositionally biased region" description="Basic residues" evidence="1">
    <location>
        <begin position="160"/>
        <end position="171"/>
    </location>
</feature>
<feature type="region of interest" description="Disordered" evidence="1">
    <location>
        <begin position="89"/>
        <end position="113"/>
    </location>
</feature>
<organism evidence="3 4">
    <name type="scientific">Streptomyces monticola</name>
    <dbReference type="NCBI Taxonomy" id="2666263"/>
    <lineage>
        <taxon>Bacteria</taxon>
        <taxon>Bacillati</taxon>
        <taxon>Actinomycetota</taxon>
        <taxon>Actinomycetes</taxon>
        <taxon>Kitasatosporales</taxon>
        <taxon>Streptomycetaceae</taxon>
        <taxon>Streptomyces</taxon>
    </lineage>
</organism>
<dbReference type="Proteomes" id="UP001596523">
    <property type="component" value="Unassembled WGS sequence"/>
</dbReference>
<evidence type="ECO:0000256" key="1">
    <source>
        <dbReference type="SAM" id="MobiDB-lite"/>
    </source>
</evidence>
<comment type="caution">
    <text evidence="3">The sequence shown here is derived from an EMBL/GenBank/DDBJ whole genome shotgun (WGS) entry which is preliminary data.</text>
</comment>
<feature type="domain" description="Integrase catalytic" evidence="2">
    <location>
        <begin position="2"/>
        <end position="50"/>
    </location>
</feature>
<dbReference type="InterPro" id="IPR001584">
    <property type="entry name" value="Integrase_cat-core"/>
</dbReference>
<feature type="region of interest" description="Disordered" evidence="1">
    <location>
        <begin position="147"/>
        <end position="195"/>
    </location>
</feature>
<proteinExistence type="predicted"/>
<evidence type="ECO:0000259" key="2">
    <source>
        <dbReference type="Pfam" id="PF13683"/>
    </source>
</evidence>
<name>A0ABW2JGA0_9ACTN</name>
<evidence type="ECO:0000313" key="4">
    <source>
        <dbReference type="Proteomes" id="UP001596523"/>
    </source>
</evidence>
<dbReference type="EMBL" id="JBHTCF010000004">
    <property type="protein sequence ID" value="MFC7305089.1"/>
    <property type="molecule type" value="Genomic_DNA"/>
</dbReference>
<evidence type="ECO:0000313" key="3">
    <source>
        <dbReference type="EMBL" id="MFC7305089.1"/>
    </source>
</evidence>
<dbReference type="InterPro" id="IPR012337">
    <property type="entry name" value="RNaseH-like_sf"/>
</dbReference>
<gene>
    <name evidence="3" type="ORF">ACFQVC_12760</name>
</gene>
<feature type="compositionally biased region" description="Polar residues" evidence="1">
    <location>
        <begin position="100"/>
        <end position="113"/>
    </location>
</feature>
<reference evidence="4" key="1">
    <citation type="journal article" date="2019" name="Int. J. Syst. Evol. Microbiol.">
        <title>The Global Catalogue of Microorganisms (GCM) 10K type strain sequencing project: providing services to taxonomists for standard genome sequencing and annotation.</title>
        <authorList>
            <consortium name="The Broad Institute Genomics Platform"/>
            <consortium name="The Broad Institute Genome Sequencing Center for Infectious Disease"/>
            <person name="Wu L."/>
            <person name="Ma J."/>
        </authorList>
    </citation>
    <scope>NUCLEOTIDE SEQUENCE [LARGE SCALE GENOMIC DNA]</scope>
    <source>
        <strain evidence="4">SYNS20</strain>
    </source>
</reference>
<protein>
    <submittedName>
        <fullName evidence="3">Integrase core domain-containing protein</fullName>
    </submittedName>
</protein>
<dbReference type="Pfam" id="PF13683">
    <property type="entry name" value="rve_3"/>
    <property type="match status" value="1"/>
</dbReference>
<dbReference type="SUPFAM" id="SSF53098">
    <property type="entry name" value="Ribonuclease H-like"/>
    <property type="match status" value="1"/>
</dbReference>
<sequence>MNAYAERFVRTVRAECTDRMLITGQRHLRAVLDEYIEHYNTGRSHQGHGMDLRAPDDAPDVIAVPTPNHPRRPHPRVPARRLKTAGHTRWPSFRPLQPPTIASSPSTEARNPSQLGLLDYALRSNREQPRWPPQQVGTVQERRLQGVQRAAEPHRELHLGNRRRRPARCVRARQVPGRDPPHARTPTLRCRARGD</sequence>
<keyword evidence="4" id="KW-1185">Reference proteome</keyword>